<feature type="transmembrane region" description="Helical" evidence="4">
    <location>
        <begin position="109"/>
        <end position="131"/>
    </location>
</feature>
<dbReference type="Proteomes" id="UP000051220">
    <property type="component" value="Unassembled WGS sequence"/>
</dbReference>
<dbReference type="Gene3D" id="1.20.1250.20">
    <property type="entry name" value="MFS general substrate transporter like domains"/>
    <property type="match status" value="2"/>
</dbReference>
<reference evidence="6 7" key="1">
    <citation type="submission" date="2015-10" db="EMBL/GenBank/DDBJ databases">
        <title>Metagenome-Assembled Genomes uncover a global brackish microbiome.</title>
        <authorList>
            <person name="Hugerth L.W."/>
            <person name="Larsson J."/>
            <person name="Alneberg J."/>
            <person name="Lindh M.V."/>
            <person name="Legrand C."/>
            <person name="Pinhassi J."/>
            <person name="Andersson A.F."/>
        </authorList>
    </citation>
    <scope>NUCLEOTIDE SEQUENCE [LARGE SCALE GENOMIC DNA]</scope>
    <source>
        <strain evidence="6">BACL9 MAG-120924-bin69</strain>
    </source>
</reference>
<dbReference type="InterPro" id="IPR020846">
    <property type="entry name" value="MFS_dom"/>
</dbReference>
<feature type="transmembrane region" description="Helical" evidence="4">
    <location>
        <begin position="356"/>
        <end position="376"/>
    </location>
</feature>
<dbReference type="InterPro" id="IPR036259">
    <property type="entry name" value="MFS_trans_sf"/>
</dbReference>
<keyword evidence="2 4" id="KW-1133">Transmembrane helix</keyword>
<name>A0A0R2XCP8_9BACT</name>
<dbReference type="AlphaFoldDB" id="A0A0R2XCP8"/>
<feature type="transmembrane region" description="Helical" evidence="4">
    <location>
        <begin position="226"/>
        <end position="250"/>
    </location>
</feature>
<dbReference type="PANTHER" id="PTHR23526:SF2">
    <property type="entry name" value="MAJOR FACILITATOR SUPERFAMILY (MFS) PROFILE DOMAIN-CONTAINING PROTEIN"/>
    <property type="match status" value="1"/>
</dbReference>
<accession>A0A0R2XCP8</accession>
<protein>
    <recommendedName>
        <fullName evidence="5">Major facilitator superfamily (MFS) profile domain-containing protein</fullName>
    </recommendedName>
</protein>
<keyword evidence="3 4" id="KW-0472">Membrane</keyword>
<feature type="domain" description="Major facilitator superfamily (MFS) profile" evidence="5">
    <location>
        <begin position="12"/>
        <end position="421"/>
    </location>
</feature>
<evidence type="ECO:0000256" key="1">
    <source>
        <dbReference type="ARBA" id="ARBA00022692"/>
    </source>
</evidence>
<sequence>MKEGGFGLARGPLLNAFLFQIFNTSSFYLIMGLPMMLYFKKLGASATVLGVVAALGALMNIFQIPAARFVERVGYRTFVLRGWVSRSLMIGAVAFVVSLPLPIDSSTRQILVLFLLFLFNIARGISLSGYLPWISAIVPESVRGRFLTTDQAASQTALLLTVAVTAWYLQVVDSPAAFGALFGASLLLAGLSCVYLNKIPDAPISPVVREGGEEVPWRAMLQHGPFLKLVIFHSTMMLALSGGGLIFIPFARDQLGCSDSKFMILHLIWGTVFVLTSLATGKMLDRVGSRPVLGLAGLIFGIHWLGWGSVAAHLLPFEWGTILFQQTTAGIGLALYNSAHMRLLMGTVPAMGRSHFFALFSVAGSLVAGLAPLGWGLLTDVLQPVHFGAGVEVNRFVILFAMLCLILVPAMVALRRIEEARASTTEELLRELILETPWRSITRWWNRRPFA</sequence>
<feature type="transmembrane region" description="Helical" evidence="4">
    <location>
        <begin position="319"/>
        <end position="336"/>
    </location>
</feature>
<feature type="transmembrane region" description="Helical" evidence="4">
    <location>
        <begin position="42"/>
        <end position="62"/>
    </location>
</feature>
<evidence type="ECO:0000256" key="2">
    <source>
        <dbReference type="ARBA" id="ARBA00022989"/>
    </source>
</evidence>
<feature type="transmembrane region" description="Helical" evidence="4">
    <location>
        <begin position="152"/>
        <end position="170"/>
    </location>
</feature>
<evidence type="ECO:0000259" key="5">
    <source>
        <dbReference type="PROSITE" id="PS50850"/>
    </source>
</evidence>
<comment type="caution">
    <text evidence="6">The sequence shown here is derived from an EMBL/GenBank/DDBJ whole genome shotgun (WGS) entry which is preliminary data.</text>
</comment>
<dbReference type="SUPFAM" id="SSF103473">
    <property type="entry name" value="MFS general substrate transporter"/>
    <property type="match status" value="1"/>
</dbReference>
<evidence type="ECO:0000313" key="6">
    <source>
        <dbReference type="EMBL" id="KRP33978.1"/>
    </source>
</evidence>
<feature type="transmembrane region" description="Helical" evidence="4">
    <location>
        <begin position="262"/>
        <end position="280"/>
    </location>
</feature>
<proteinExistence type="predicted"/>
<gene>
    <name evidence="6" type="ORF">ABS33_02595</name>
</gene>
<evidence type="ECO:0000313" key="7">
    <source>
        <dbReference type="Proteomes" id="UP000051220"/>
    </source>
</evidence>
<feature type="transmembrane region" description="Helical" evidence="4">
    <location>
        <begin position="83"/>
        <end position="103"/>
    </location>
</feature>
<dbReference type="PROSITE" id="PS50850">
    <property type="entry name" value="MFS"/>
    <property type="match status" value="1"/>
</dbReference>
<dbReference type="Pfam" id="PF07690">
    <property type="entry name" value="MFS_1"/>
    <property type="match status" value="1"/>
</dbReference>
<dbReference type="EMBL" id="LIDN01000058">
    <property type="protein sequence ID" value="KRP33978.1"/>
    <property type="molecule type" value="Genomic_DNA"/>
</dbReference>
<evidence type="ECO:0000256" key="4">
    <source>
        <dbReference type="SAM" id="Phobius"/>
    </source>
</evidence>
<dbReference type="PANTHER" id="PTHR23526">
    <property type="entry name" value="INTEGRAL MEMBRANE TRANSPORT PROTEIN-RELATED"/>
    <property type="match status" value="1"/>
</dbReference>
<keyword evidence="1 4" id="KW-0812">Transmembrane</keyword>
<feature type="transmembrane region" description="Helical" evidence="4">
    <location>
        <begin position="12"/>
        <end position="30"/>
    </location>
</feature>
<dbReference type="InterPro" id="IPR052528">
    <property type="entry name" value="Sugar_transport-like"/>
</dbReference>
<organism evidence="6 7">
    <name type="scientific">Verrucomicrobia subdivision 6 bacterium BACL9 MAG-120924-bin69</name>
    <dbReference type="NCBI Taxonomy" id="1655635"/>
    <lineage>
        <taxon>Bacteria</taxon>
        <taxon>Pseudomonadati</taxon>
        <taxon>Verrucomicrobiota</taxon>
        <taxon>Verrucomicrobiia</taxon>
        <taxon>Verrucomicrobiales</taxon>
        <taxon>Verrucomicrobia subdivision 6</taxon>
    </lineage>
</organism>
<feature type="transmembrane region" description="Helical" evidence="4">
    <location>
        <begin position="396"/>
        <end position="414"/>
    </location>
</feature>
<dbReference type="GO" id="GO:0022857">
    <property type="term" value="F:transmembrane transporter activity"/>
    <property type="evidence" value="ECO:0007669"/>
    <property type="project" value="InterPro"/>
</dbReference>
<dbReference type="InterPro" id="IPR011701">
    <property type="entry name" value="MFS"/>
</dbReference>
<feature type="transmembrane region" description="Helical" evidence="4">
    <location>
        <begin position="176"/>
        <end position="196"/>
    </location>
</feature>
<feature type="transmembrane region" description="Helical" evidence="4">
    <location>
        <begin position="292"/>
        <end position="313"/>
    </location>
</feature>
<evidence type="ECO:0000256" key="3">
    <source>
        <dbReference type="ARBA" id="ARBA00023136"/>
    </source>
</evidence>